<dbReference type="Gene3D" id="2.40.128.680">
    <property type="match status" value="2"/>
</dbReference>
<sequence>MLALKRPQDGLDSCTVNVLPCRIHHDGPTKVTKRYWCPQIEKGTSTPSSLNRLASRSSVLIPQQTVPELPIFVVGNCEAGCYSCQPDIKVSCSTQISREFNIEGVSGVVAKPTNQLVQTLKDNSRPTYTTVDDDIQIQDNDDEPAEPVTVLEGLSSFDEVVVWGHDQVPAPDDAFAKGFNEWIEFAQAIHGRPDKPTQQGLEDDTSQPNA</sequence>
<reference evidence="2" key="1">
    <citation type="submission" date="2011-07" db="EMBL/GenBank/DDBJ databases">
        <title>The Genome Sequence of Exophiala (Wangiella) dermatitidis NIH/UT8656.</title>
        <authorList>
            <consortium name="The Broad Institute Genome Sequencing Platform"/>
            <person name="Cuomo C."/>
            <person name="Wang Z."/>
            <person name="Hunicke-Smith S."/>
            <person name="Szanislo P.J."/>
            <person name="Earl A."/>
            <person name="Young S.K."/>
            <person name="Zeng Q."/>
            <person name="Gargeya S."/>
            <person name="Fitzgerald M."/>
            <person name="Haas B."/>
            <person name="Abouelleil A."/>
            <person name="Alvarado L."/>
            <person name="Arachchi H.M."/>
            <person name="Berlin A."/>
            <person name="Brown A."/>
            <person name="Chapman S.B."/>
            <person name="Chen Z."/>
            <person name="Dunbar C."/>
            <person name="Freedman E."/>
            <person name="Gearin G."/>
            <person name="Gellesch M."/>
            <person name="Goldberg J."/>
            <person name="Griggs A."/>
            <person name="Gujja S."/>
            <person name="Heiman D."/>
            <person name="Howarth C."/>
            <person name="Larson L."/>
            <person name="Lui A."/>
            <person name="MacDonald P.J.P."/>
            <person name="Montmayeur A."/>
            <person name="Murphy C."/>
            <person name="Neiman D."/>
            <person name="Pearson M."/>
            <person name="Priest M."/>
            <person name="Roberts A."/>
            <person name="Saif S."/>
            <person name="Shea T."/>
            <person name="Shenoy N."/>
            <person name="Sisk P."/>
            <person name="Stolte C."/>
            <person name="Sykes S."/>
            <person name="Wortman J."/>
            <person name="Nusbaum C."/>
            <person name="Birren B."/>
        </authorList>
    </citation>
    <scope>NUCLEOTIDE SEQUENCE</scope>
    <source>
        <strain evidence="2">NIH/UT8656</strain>
    </source>
</reference>
<dbReference type="PANTHER" id="PTHR47204:SF1">
    <property type="entry name" value="RIBONUCLEASE H2 SUBUNIT C"/>
    <property type="match status" value="1"/>
</dbReference>
<dbReference type="HOGENOM" id="CLU_097632_0_0_1"/>
<feature type="region of interest" description="Disordered" evidence="1">
    <location>
        <begin position="191"/>
        <end position="210"/>
    </location>
</feature>
<dbReference type="Proteomes" id="UP000007304">
    <property type="component" value="Unassembled WGS sequence"/>
</dbReference>
<dbReference type="OrthoDB" id="6222486at2759"/>
<evidence type="ECO:0000313" key="3">
    <source>
        <dbReference type="Proteomes" id="UP000007304"/>
    </source>
</evidence>
<keyword evidence="3" id="KW-1185">Reference proteome</keyword>
<dbReference type="Pfam" id="PF08615">
    <property type="entry name" value="RNase_H2_suC"/>
    <property type="match status" value="2"/>
</dbReference>
<proteinExistence type="predicted"/>
<organism evidence="2 3">
    <name type="scientific">Exophiala dermatitidis (strain ATCC 34100 / CBS 525.76 / NIH/UT8656)</name>
    <name type="common">Black yeast</name>
    <name type="synonym">Wangiella dermatitidis</name>
    <dbReference type="NCBI Taxonomy" id="858893"/>
    <lineage>
        <taxon>Eukaryota</taxon>
        <taxon>Fungi</taxon>
        <taxon>Dikarya</taxon>
        <taxon>Ascomycota</taxon>
        <taxon>Pezizomycotina</taxon>
        <taxon>Eurotiomycetes</taxon>
        <taxon>Chaetothyriomycetidae</taxon>
        <taxon>Chaetothyriales</taxon>
        <taxon>Herpotrichiellaceae</taxon>
        <taxon>Exophiala</taxon>
    </lineage>
</organism>
<dbReference type="GO" id="GO:0006401">
    <property type="term" value="P:RNA catabolic process"/>
    <property type="evidence" value="ECO:0007669"/>
    <property type="project" value="InterPro"/>
</dbReference>
<dbReference type="GO" id="GO:0032299">
    <property type="term" value="C:ribonuclease H2 complex"/>
    <property type="evidence" value="ECO:0007669"/>
    <property type="project" value="InterPro"/>
</dbReference>
<evidence type="ECO:0000256" key="1">
    <source>
        <dbReference type="SAM" id="MobiDB-lite"/>
    </source>
</evidence>
<feature type="compositionally biased region" description="Acidic residues" evidence="1">
    <location>
        <begin position="201"/>
        <end position="210"/>
    </location>
</feature>
<dbReference type="InParanoid" id="H6C6J8"/>
<dbReference type="EMBL" id="JH226135">
    <property type="protein sequence ID" value="EHY59344.1"/>
    <property type="molecule type" value="Genomic_DNA"/>
</dbReference>
<dbReference type="InterPro" id="IPR013924">
    <property type="entry name" value="RNase_H2_suC"/>
</dbReference>
<dbReference type="VEuPathDB" id="FungiDB:HMPREF1120_07336"/>
<dbReference type="PANTHER" id="PTHR47204">
    <property type="entry name" value="OS02G0168900 PROTEIN"/>
    <property type="match status" value="1"/>
</dbReference>
<dbReference type="GeneID" id="20311975"/>
<evidence type="ECO:0000313" key="2">
    <source>
        <dbReference type="EMBL" id="EHY59344.1"/>
    </source>
</evidence>
<name>H6C6J8_EXODN</name>
<dbReference type="AlphaFoldDB" id="H6C6J8"/>
<dbReference type="STRING" id="858893.H6C6J8"/>
<dbReference type="eggNOG" id="ENOG502SBKV">
    <property type="taxonomic scope" value="Eukaryota"/>
</dbReference>
<accession>H6C6J8</accession>
<gene>
    <name evidence="2" type="ORF">HMPREF1120_07336</name>
</gene>
<dbReference type="OMA" id="EWIEFAQ"/>
<dbReference type="RefSeq" id="XP_009159805.1">
    <property type="nucleotide sequence ID" value="XM_009161557.1"/>
</dbReference>
<protein>
    <submittedName>
        <fullName evidence="2">Ribonuclease H2 subunit C</fullName>
    </submittedName>
</protein>